<accession>A0A7D9JQT3</accession>
<dbReference type="InterPro" id="IPR008979">
    <property type="entry name" value="Galactose-bd-like_sf"/>
</dbReference>
<dbReference type="EMBL" id="CACRXK020020328">
    <property type="protein sequence ID" value="CAB4034680.1"/>
    <property type="molecule type" value="Genomic_DNA"/>
</dbReference>
<evidence type="ECO:0000256" key="4">
    <source>
        <dbReference type="ARBA" id="ARBA00022723"/>
    </source>
</evidence>
<evidence type="ECO:0000256" key="1">
    <source>
        <dbReference type="ARBA" id="ARBA00004184"/>
    </source>
</evidence>
<dbReference type="Proteomes" id="UP001152795">
    <property type="component" value="Unassembled WGS sequence"/>
</dbReference>
<organism evidence="8 9">
    <name type="scientific">Paramuricea clavata</name>
    <name type="common">Red gorgonian</name>
    <name type="synonym">Violescent sea-whip</name>
    <dbReference type="NCBI Taxonomy" id="317549"/>
    <lineage>
        <taxon>Eukaryota</taxon>
        <taxon>Metazoa</taxon>
        <taxon>Cnidaria</taxon>
        <taxon>Anthozoa</taxon>
        <taxon>Octocorallia</taxon>
        <taxon>Malacalcyonacea</taxon>
        <taxon>Plexauridae</taxon>
        <taxon>Paramuricea</taxon>
    </lineage>
</organism>
<keyword evidence="4" id="KW-0479">Metal-binding</keyword>
<dbReference type="AlphaFoldDB" id="A0A7D9JQT3"/>
<evidence type="ECO:0000256" key="7">
    <source>
        <dbReference type="ARBA" id="ARBA00023157"/>
    </source>
</evidence>
<dbReference type="InterPro" id="IPR012314">
    <property type="entry name" value="Pept_M12B_GON-ADAMTSs"/>
</dbReference>
<sequence>MEVLRWDNSFGYNVFLTNVSYGNAGDCFSKALCMPRGLFNIDLTGTGLRIKPGVSWGRGAWPAEHKKLYTIHEDLYAQVIDANCGAYCGSCYPNGPLYLEVVVPHAHLSHFGKKILSLIDTSDQGKSKRNLDLSNVCSEPVGLEDGRIPDSSFSASSFFSSGNVKNEATKARLNDPNGGWRAKDNEVEPWLQVDLLFLRLVTGFATRGGPNRYLKTYFLSFGFAADQLMVYLDVFKQRKVFVRNKNGITIDKKVLHKPFFARHVRFTLLTWETSAKMNAEIYVCPRATYHHMVISGDFHFLESSYPDDKGDRGELVTRIMPPVYTCARFKYHMIGSDMGRLDVYVEEVNAGRRLLWSVAGEQRSRAWMKATIPLQVGTAFK</sequence>
<evidence type="ECO:0000313" key="8">
    <source>
        <dbReference type="EMBL" id="CAB4034680.1"/>
    </source>
</evidence>
<comment type="caution">
    <text evidence="8">The sequence shown here is derived from an EMBL/GenBank/DDBJ whole genome shotgun (WGS) entry which is preliminary data.</text>
</comment>
<dbReference type="PANTHER" id="PTHR46806">
    <property type="entry name" value="F5/8 TYPE C DOMAIN-CONTAINING PROTEIN"/>
    <property type="match status" value="1"/>
</dbReference>
<dbReference type="InterPro" id="IPR013320">
    <property type="entry name" value="ConA-like_dom_sf"/>
</dbReference>
<keyword evidence="6" id="KW-0472">Membrane</keyword>
<gene>
    <name evidence="8" type="ORF">PACLA_8A026815</name>
</gene>
<dbReference type="GO" id="GO:0012505">
    <property type="term" value="C:endomembrane system"/>
    <property type="evidence" value="ECO:0007669"/>
    <property type="project" value="UniProtKB-SubCell"/>
</dbReference>
<dbReference type="PANTHER" id="PTHR46806:SF5">
    <property type="entry name" value="F5_8 TYPE C DOMAIN-CONTAINING PROTEIN"/>
    <property type="match status" value="1"/>
</dbReference>
<dbReference type="GO" id="GO:0007155">
    <property type="term" value="P:cell adhesion"/>
    <property type="evidence" value="ECO:0007669"/>
    <property type="project" value="UniProtKB-KW"/>
</dbReference>
<dbReference type="InterPro" id="IPR000421">
    <property type="entry name" value="FA58C"/>
</dbReference>
<dbReference type="SUPFAM" id="SSF49899">
    <property type="entry name" value="Concanavalin A-like lectins/glucanases"/>
    <property type="match status" value="1"/>
</dbReference>
<dbReference type="Gene3D" id="2.60.120.260">
    <property type="entry name" value="Galactose-binding domain-like"/>
    <property type="match status" value="1"/>
</dbReference>
<dbReference type="GO" id="GO:0008270">
    <property type="term" value="F:zinc ion binding"/>
    <property type="evidence" value="ECO:0007669"/>
    <property type="project" value="InterPro"/>
</dbReference>
<dbReference type="GO" id="GO:0004222">
    <property type="term" value="F:metalloendopeptidase activity"/>
    <property type="evidence" value="ECO:0007669"/>
    <property type="project" value="InterPro"/>
</dbReference>
<keyword evidence="7" id="KW-1015">Disulfide bond</keyword>
<dbReference type="GO" id="GO:0038023">
    <property type="term" value="F:signaling receptor activity"/>
    <property type="evidence" value="ECO:0007669"/>
    <property type="project" value="TreeGrafter"/>
</dbReference>
<evidence type="ECO:0000256" key="3">
    <source>
        <dbReference type="ARBA" id="ARBA00022525"/>
    </source>
</evidence>
<dbReference type="OrthoDB" id="5980359at2759"/>
<dbReference type="GO" id="GO:0005576">
    <property type="term" value="C:extracellular region"/>
    <property type="evidence" value="ECO:0007669"/>
    <property type="project" value="UniProtKB-SubCell"/>
</dbReference>
<dbReference type="InterPro" id="IPR000998">
    <property type="entry name" value="MAM_dom"/>
</dbReference>
<keyword evidence="9" id="KW-1185">Reference proteome</keyword>
<dbReference type="Pfam" id="PF00754">
    <property type="entry name" value="F5_F8_type_C"/>
    <property type="match status" value="1"/>
</dbReference>
<name>A0A7D9JQT3_PARCT</name>
<evidence type="ECO:0000256" key="6">
    <source>
        <dbReference type="ARBA" id="ARBA00023136"/>
    </source>
</evidence>
<dbReference type="GO" id="GO:0005886">
    <property type="term" value="C:plasma membrane"/>
    <property type="evidence" value="ECO:0007669"/>
    <property type="project" value="TreeGrafter"/>
</dbReference>
<dbReference type="SUPFAM" id="SSF49785">
    <property type="entry name" value="Galactose-binding domain-like"/>
    <property type="match status" value="1"/>
</dbReference>
<evidence type="ECO:0000256" key="2">
    <source>
        <dbReference type="ARBA" id="ARBA00004613"/>
    </source>
</evidence>
<evidence type="ECO:0000256" key="5">
    <source>
        <dbReference type="ARBA" id="ARBA00022889"/>
    </source>
</evidence>
<dbReference type="SMART" id="SM00231">
    <property type="entry name" value="FA58C"/>
    <property type="match status" value="1"/>
</dbReference>
<dbReference type="PROSITE" id="PS50022">
    <property type="entry name" value="FA58C_3"/>
    <property type="match status" value="1"/>
</dbReference>
<dbReference type="Pfam" id="PF00629">
    <property type="entry name" value="MAM"/>
    <property type="match status" value="1"/>
</dbReference>
<keyword evidence="5" id="KW-0130">Cell adhesion</keyword>
<dbReference type="Pfam" id="PF08685">
    <property type="entry name" value="GON"/>
    <property type="match status" value="1"/>
</dbReference>
<dbReference type="PROSITE" id="PS50060">
    <property type="entry name" value="MAM_2"/>
    <property type="match status" value="1"/>
</dbReference>
<evidence type="ECO:0000313" key="9">
    <source>
        <dbReference type="Proteomes" id="UP001152795"/>
    </source>
</evidence>
<feature type="non-terminal residue" evidence="8">
    <location>
        <position position="381"/>
    </location>
</feature>
<protein>
    <submittedName>
        <fullName evidence="8">Venom prothrombin activator pseutarin-C non-catalytic subunit-like</fullName>
    </submittedName>
</protein>
<dbReference type="InterPro" id="IPR050633">
    <property type="entry name" value="Neuropilin_MCO_CoagFactor"/>
</dbReference>
<keyword evidence="3" id="KW-0964">Secreted</keyword>
<reference evidence="8" key="1">
    <citation type="submission" date="2020-04" db="EMBL/GenBank/DDBJ databases">
        <authorList>
            <person name="Alioto T."/>
            <person name="Alioto T."/>
            <person name="Gomez Garrido J."/>
        </authorList>
    </citation>
    <scope>NUCLEOTIDE SEQUENCE</scope>
    <source>
        <strain evidence="8">A484AB</strain>
    </source>
</reference>
<dbReference type="PROSITE" id="PS51046">
    <property type="entry name" value="GON"/>
    <property type="match status" value="1"/>
</dbReference>
<comment type="subcellular location">
    <subcellularLocation>
        <location evidence="1">Endomembrane system</location>
        <topology evidence="1">Peripheral membrane protein</topology>
    </subcellularLocation>
    <subcellularLocation>
        <location evidence="2">Secreted</location>
    </subcellularLocation>
</comment>
<proteinExistence type="predicted"/>